<dbReference type="EMBL" id="FNNE01000006">
    <property type="protein sequence ID" value="SDX09780.1"/>
    <property type="molecule type" value="Genomic_DNA"/>
</dbReference>
<evidence type="ECO:0000313" key="7">
    <source>
        <dbReference type="EMBL" id="SDX09780.1"/>
    </source>
</evidence>
<reference evidence="7 8" key="1">
    <citation type="submission" date="2016-10" db="EMBL/GenBank/DDBJ databases">
        <authorList>
            <person name="de Groot N.N."/>
        </authorList>
    </citation>
    <scope>NUCLEOTIDE SEQUENCE [LARGE SCALE GENOMIC DNA]</scope>
    <source>
        <strain evidence="7 8">CGMCC 1.7059</strain>
    </source>
</reference>
<protein>
    <submittedName>
        <fullName evidence="7">Ca-activated chloride channel family protein</fullName>
    </submittedName>
</protein>
<dbReference type="InterPro" id="IPR036465">
    <property type="entry name" value="vWFA_dom_sf"/>
</dbReference>
<dbReference type="Pfam" id="PF07719">
    <property type="entry name" value="TPR_2"/>
    <property type="match status" value="1"/>
</dbReference>
<dbReference type="SUPFAM" id="SSF53300">
    <property type="entry name" value="vWA-like"/>
    <property type="match status" value="1"/>
</dbReference>
<dbReference type="InterPro" id="IPR011990">
    <property type="entry name" value="TPR-like_helical_dom_sf"/>
</dbReference>
<dbReference type="SMART" id="SM00028">
    <property type="entry name" value="TPR"/>
    <property type="match status" value="1"/>
</dbReference>
<evidence type="ECO:0000256" key="1">
    <source>
        <dbReference type="ARBA" id="ARBA00022737"/>
    </source>
</evidence>
<dbReference type="SMART" id="SM00327">
    <property type="entry name" value="VWA"/>
    <property type="match status" value="1"/>
</dbReference>
<keyword evidence="5" id="KW-0472">Membrane</keyword>
<dbReference type="RefSeq" id="WP_091813570.1">
    <property type="nucleotide sequence ID" value="NZ_FNNE01000006.1"/>
</dbReference>
<dbReference type="Pfam" id="PF13519">
    <property type="entry name" value="VWA_2"/>
    <property type="match status" value="1"/>
</dbReference>
<dbReference type="SUPFAM" id="SSF48452">
    <property type="entry name" value="TPR-like"/>
    <property type="match status" value="1"/>
</dbReference>
<dbReference type="STRING" id="488533.SAMN04487960_106109"/>
<dbReference type="InterPro" id="IPR019734">
    <property type="entry name" value="TPR_rpt"/>
</dbReference>
<evidence type="ECO:0000256" key="4">
    <source>
        <dbReference type="SAM" id="MobiDB-lite"/>
    </source>
</evidence>
<evidence type="ECO:0000256" key="5">
    <source>
        <dbReference type="SAM" id="Phobius"/>
    </source>
</evidence>
<name>A0A1H2YX53_9GAMM</name>
<sequence length="605" mass="66590">MADFHFLRPFWLLLLLLIPLLPLIQRRAASSENGWKRIIPPHLLGPLMGDASGQSRPHKRRLLPVTMLVLLLAVALAGPAWRQVATPVQQQNDSLVIVLDLSLSMLATDVMPDRLTVAKRKIRDILVSRQASLSALVVYSADAHLVAPLTDDRRTIEGMLDVLDPTLMPSAGNRADLAIAQAVTLLNNGARGPGRIVLITDDVSTRYQQAIRNQMNDSRYSLSALVVGTEEGGPIPLSGHGFIRQGNDIVLARANPSALERLAVATGGRSHPLTLDDQDIKALQLRSADGNSWQDTDQDLSVERWQDDGYWLLWLILPLLALSWRQGSLLVVMVIVLPALQPSPAMAMDWDDLWSRPDQRGEALIAEDPERAAERFDDPEWRGSALYRAGDYEGAARSFAQSEHAEARYNRANALARSGKLQEAIDEYNTVLAEAPDHEDALINRDIVKELLEQQQSQNQDGDGEQDSEGENEENQDNQSSSGSGEQPQPGENDNGGDEGSPQSAPQDGDNSQGQPDDSGEADQPSQPDQEPESDGESQRTNDEPSDGEEQPAPALSELDMAPLSQGQEQWLRRVPDDPGGLLRRKFLQQYQNRETQPDKGDTPW</sequence>
<dbReference type="Gene3D" id="3.40.50.410">
    <property type="entry name" value="von Willebrand factor, type A domain"/>
    <property type="match status" value="1"/>
</dbReference>
<accession>A0A1H2YX53</accession>
<keyword evidence="5" id="KW-1133">Transmembrane helix</keyword>
<proteinExistence type="predicted"/>
<dbReference type="OrthoDB" id="9807628at2"/>
<feature type="transmembrane region" description="Helical" evidence="5">
    <location>
        <begin position="62"/>
        <end position="82"/>
    </location>
</feature>
<dbReference type="Proteomes" id="UP000199675">
    <property type="component" value="Unassembled WGS sequence"/>
</dbReference>
<feature type="compositionally biased region" description="Acidic residues" evidence="4">
    <location>
        <begin position="462"/>
        <end position="476"/>
    </location>
</feature>
<dbReference type="InterPro" id="IPR002035">
    <property type="entry name" value="VWF_A"/>
</dbReference>
<dbReference type="Gene3D" id="1.25.40.10">
    <property type="entry name" value="Tetratricopeptide repeat domain"/>
    <property type="match status" value="1"/>
</dbReference>
<feature type="region of interest" description="Disordered" evidence="4">
    <location>
        <begin position="454"/>
        <end position="605"/>
    </location>
</feature>
<gene>
    <name evidence="7" type="ORF">SAMN04487960_106109</name>
</gene>
<dbReference type="PANTHER" id="PTHR22550">
    <property type="entry name" value="SPORE GERMINATION PROTEIN"/>
    <property type="match status" value="1"/>
</dbReference>
<keyword evidence="5" id="KW-0812">Transmembrane</keyword>
<dbReference type="InterPro" id="IPR013105">
    <property type="entry name" value="TPR_2"/>
</dbReference>
<feature type="transmembrane region" description="Helical" evidence="5">
    <location>
        <begin position="6"/>
        <end position="24"/>
    </location>
</feature>
<organism evidence="7 8">
    <name type="scientific">Marinobacter mobilis</name>
    <dbReference type="NCBI Taxonomy" id="488533"/>
    <lineage>
        <taxon>Bacteria</taxon>
        <taxon>Pseudomonadati</taxon>
        <taxon>Pseudomonadota</taxon>
        <taxon>Gammaproteobacteria</taxon>
        <taxon>Pseudomonadales</taxon>
        <taxon>Marinobacteraceae</taxon>
        <taxon>Marinobacter</taxon>
    </lineage>
</organism>
<dbReference type="PANTHER" id="PTHR22550:SF14">
    <property type="entry name" value="VWFA DOMAIN-CONTAINING PROTEIN"/>
    <property type="match status" value="1"/>
</dbReference>
<evidence type="ECO:0000313" key="8">
    <source>
        <dbReference type="Proteomes" id="UP000199675"/>
    </source>
</evidence>
<feature type="compositionally biased region" description="Basic and acidic residues" evidence="4">
    <location>
        <begin position="596"/>
        <end position="605"/>
    </location>
</feature>
<evidence type="ECO:0000256" key="2">
    <source>
        <dbReference type="ARBA" id="ARBA00022803"/>
    </source>
</evidence>
<feature type="compositionally biased region" description="Low complexity" evidence="4">
    <location>
        <begin position="479"/>
        <end position="492"/>
    </location>
</feature>
<keyword evidence="8" id="KW-1185">Reference proteome</keyword>
<feature type="compositionally biased region" description="Polar residues" evidence="4">
    <location>
        <begin position="501"/>
        <end position="516"/>
    </location>
</feature>
<feature type="repeat" description="TPR" evidence="3">
    <location>
        <begin position="405"/>
        <end position="438"/>
    </location>
</feature>
<keyword evidence="2 3" id="KW-0802">TPR repeat</keyword>
<evidence type="ECO:0000256" key="3">
    <source>
        <dbReference type="PROSITE-ProRule" id="PRU00339"/>
    </source>
</evidence>
<evidence type="ECO:0000259" key="6">
    <source>
        <dbReference type="SMART" id="SM00327"/>
    </source>
</evidence>
<keyword evidence="1" id="KW-0677">Repeat</keyword>
<feature type="domain" description="VWFA" evidence="6">
    <location>
        <begin position="91"/>
        <end position="288"/>
    </location>
</feature>
<dbReference type="AlphaFoldDB" id="A0A1H2YX53"/>
<dbReference type="PROSITE" id="PS50005">
    <property type="entry name" value="TPR"/>
    <property type="match status" value="1"/>
</dbReference>
<dbReference type="InterPro" id="IPR050768">
    <property type="entry name" value="UPF0353/GerABKA_families"/>
</dbReference>